<feature type="region of interest" description="Disordered" evidence="2">
    <location>
        <begin position="217"/>
        <end position="288"/>
    </location>
</feature>
<dbReference type="PANTHER" id="PTHR36766:SF70">
    <property type="entry name" value="DISEASE RESISTANCE PROTEIN RGA4"/>
    <property type="match status" value="1"/>
</dbReference>
<organism evidence="4 5">
    <name type="scientific">Flemingia macrophylla</name>
    <dbReference type="NCBI Taxonomy" id="520843"/>
    <lineage>
        <taxon>Eukaryota</taxon>
        <taxon>Viridiplantae</taxon>
        <taxon>Streptophyta</taxon>
        <taxon>Embryophyta</taxon>
        <taxon>Tracheophyta</taxon>
        <taxon>Spermatophyta</taxon>
        <taxon>Magnoliopsida</taxon>
        <taxon>eudicotyledons</taxon>
        <taxon>Gunneridae</taxon>
        <taxon>Pentapetalae</taxon>
        <taxon>rosids</taxon>
        <taxon>fabids</taxon>
        <taxon>Fabales</taxon>
        <taxon>Fabaceae</taxon>
        <taxon>Papilionoideae</taxon>
        <taxon>50 kb inversion clade</taxon>
        <taxon>NPAAA clade</taxon>
        <taxon>indigoferoid/millettioid clade</taxon>
        <taxon>Phaseoleae</taxon>
        <taxon>Flemingia</taxon>
    </lineage>
</organism>
<dbReference type="Pfam" id="PF23247">
    <property type="entry name" value="LRR_RPS2"/>
    <property type="match status" value="1"/>
</dbReference>
<keyword evidence="1" id="KW-0611">Plant defense</keyword>
<name>A0ABD1NL66_9FABA</name>
<dbReference type="GO" id="GO:0006952">
    <property type="term" value="P:defense response"/>
    <property type="evidence" value="ECO:0007669"/>
    <property type="project" value="UniProtKB-KW"/>
</dbReference>
<dbReference type="InterPro" id="IPR032675">
    <property type="entry name" value="LRR_dom_sf"/>
</dbReference>
<dbReference type="EMBL" id="JBGMDY010000001">
    <property type="protein sequence ID" value="KAL2348831.1"/>
    <property type="molecule type" value="Genomic_DNA"/>
</dbReference>
<evidence type="ECO:0000313" key="4">
    <source>
        <dbReference type="EMBL" id="KAL2348831.1"/>
    </source>
</evidence>
<evidence type="ECO:0000313" key="5">
    <source>
        <dbReference type="Proteomes" id="UP001603857"/>
    </source>
</evidence>
<keyword evidence="5" id="KW-1185">Reference proteome</keyword>
<dbReference type="AlphaFoldDB" id="A0ABD1NL66"/>
<proteinExistence type="predicted"/>
<accession>A0ABD1NL66</accession>
<comment type="caution">
    <text evidence="4">The sequence shown here is derived from an EMBL/GenBank/DDBJ whole genome shotgun (WGS) entry which is preliminary data.</text>
</comment>
<gene>
    <name evidence="4" type="ORF">Fmac_002831</name>
</gene>
<dbReference type="InterPro" id="IPR057135">
    <property type="entry name" value="At4g27190-like_LRR"/>
</dbReference>
<dbReference type="Proteomes" id="UP001603857">
    <property type="component" value="Unassembled WGS sequence"/>
</dbReference>
<feature type="domain" description="Disease resistance protein At4g27190-like leucine-rich repeats" evidence="3">
    <location>
        <begin position="70"/>
        <end position="188"/>
    </location>
</feature>
<dbReference type="Gene3D" id="3.80.10.10">
    <property type="entry name" value="Ribonuclease Inhibitor"/>
    <property type="match status" value="2"/>
</dbReference>
<sequence length="304" mass="34185">MSWGIRSNSKGSNVNDDRVLVALEPPSTLKCFGMRRYEGIWKRLRSWKELLRICLKYLRIDSFYELEVLSDYKRLSALQKLLIYDWDDLECFPEHVLQGLTSLQSLTIINCKKLKSLSEGMGHSACLEVLSVWGCPVLVALPSNMNQDWLGDMTSLRELELWRCRELKSLPSSIQRLTNLSKLSIFNCPKLENCSPAITYDRSEIFFFRPLSRHRPRRGTETAAADGREPAASDVAKGRRVGRGSAGVAVPAPARAGKGPAMCRGETLPASRRGGTPPRDAAPFKPKNWSPPDVFWSPLVDYAL</sequence>
<evidence type="ECO:0000259" key="3">
    <source>
        <dbReference type="Pfam" id="PF23247"/>
    </source>
</evidence>
<reference evidence="4 5" key="1">
    <citation type="submission" date="2024-08" db="EMBL/GenBank/DDBJ databases">
        <title>Insights into the chromosomal genome structure of Flemingia macrophylla.</title>
        <authorList>
            <person name="Ding Y."/>
            <person name="Zhao Y."/>
            <person name="Bi W."/>
            <person name="Wu M."/>
            <person name="Zhao G."/>
            <person name="Gong Y."/>
            <person name="Li W."/>
            <person name="Zhang P."/>
        </authorList>
    </citation>
    <scope>NUCLEOTIDE SEQUENCE [LARGE SCALE GENOMIC DNA]</scope>
    <source>
        <strain evidence="4">DYQJB</strain>
        <tissue evidence="4">Leaf</tissue>
    </source>
</reference>
<feature type="compositionally biased region" description="Low complexity" evidence="2">
    <location>
        <begin position="246"/>
        <end position="261"/>
    </location>
</feature>
<evidence type="ECO:0000256" key="2">
    <source>
        <dbReference type="SAM" id="MobiDB-lite"/>
    </source>
</evidence>
<dbReference type="PANTHER" id="PTHR36766">
    <property type="entry name" value="PLANT BROAD-SPECTRUM MILDEW RESISTANCE PROTEIN RPW8"/>
    <property type="match status" value="1"/>
</dbReference>
<protein>
    <recommendedName>
        <fullName evidence="3">Disease resistance protein At4g27190-like leucine-rich repeats domain-containing protein</fullName>
    </recommendedName>
</protein>
<evidence type="ECO:0000256" key="1">
    <source>
        <dbReference type="ARBA" id="ARBA00022821"/>
    </source>
</evidence>
<dbReference type="SUPFAM" id="SSF52047">
    <property type="entry name" value="RNI-like"/>
    <property type="match status" value="1"/>
</dbReference>